<feature type="region of interest" description="Disordered" evidence="1">
    <location>
        <begin position="188"/>
        <end position="207"/>
    </location>
</feature>
<dbReference type="InParanoid" id="A0A1X2H1Z1"/>
<keyword evidence="3" id="KW-1185">Reference proteome</keyword>
<protein>
    <submittedName>
        <fullName evidence="2">Uncharacterized protein</fullName>
    </submittedName>
</protein>
<evidence type="ECO:0000256" key="1">
    <source>
        <dbReference type="SAM" id="MobiDB-lite"/>
    </source>
</evidence>
<dbReference type="Proteomes" id="UP000242180">
    <property type="component" value="Unassembled WGS sequence"/>
</dbReference>
<proteinExistence type="predicted"/>
<dbReference type="EMBL" id="MCGN01000011">
    <property type="protein sequence ID" value="ORY91433.1"/>
    <property type="molecule type" value="Genomic_DNA"/>
</dbReference>
<dbReference type="AlphaFoldDB" id="A0A1X2H1Z1"/>
<sequence length="299" mass="35023">MDHTILQMKQTVDETHSVLRQVHEKFSSLETTNQLLLKSLQSSINDKQEQQPPEETTSFDQRLSKANDILQQLIQQAQRSLDQNDSSTVDDNYANIHDAQQAKRFLVMQNIQRLSEQKLSHAVQELLDTVSPTSFGASSSFLQHQRQQQPRHIHHHHHHHYHLHKHRHQRSTSLGQLFSHALRSLHYSSNPQNPSPHDIIKDDTPPRPLSRPTLHRLMFYASLLLFDLFSFMRQRNFFSLLHARTGTHPSRIDRRRRKRLSRFAASSDSLPFSTWFQRTTLIFYVAHIASRHSAFSFCL</sequence>
<accession>A0A1X2H1Z1</accession>
<name>A0A1X2H1Z1_SYNRA</name>
<evidence type="ECO:0000313" key="2">
    <source>
        <dbReference type="EMBL" id="ORY91433.1"/>
    </source>
</evidence>
<comment type="caution">
    <text evidence="2">The sequence shown here is derived from an EMBL/GenBank/DDBJ whole genome shotgun (WGS) entry which is preliminary data.</text>
</comment>
<organism evidence="2 3">
    <name type="scientific">Syncephalastrum racemosum</name>
    <name type="common">Filamentous fungus</name>
    <dbReference type="NCBI Taxonomy" id="13706"/>
    <lineage>
        <taxon>Eukaryota</taxon>
        <taxon>Fungi</taxon>
        <taxon>Fungi incertae sedis</taxon>
        <taxon>Mucoromycota</taxon>
        <taxon>Mucoromycotina</taxon>
        <taxon>Mucoromycetes</taxon>
        <taxon>Mucorales</taxon>
        <taxon>Syncephalastraceae</taxon>
        <taxon>Syncephalastrum</taxon>
    </lineage>
</organism>
<gene>
    <name evidence="2" type="ORF">BCR43DRAFT_499109</name>
</gene>
<reference evidence="2 3" key="1">
    <citation type="submission" date="2016-07" db="EMBL/GenBank/DDBJ databases">
        <title>Pervasive Adenine N6-methylation of Active Genes in Fungi.</title>
        <authorList>
            <consortium name="DOE Joint Genome Institute"/>
            <person name="Mondo S.J."/>
            <person name="Dannebaum R.O."/>
            <person name="Kuo R.C."/>
            <person name="Labutti K."/>
            <person name="Haridas S."/>
            <person name="Kuo A."/>
            <person name="Salamov A."/>
            <person name="Ahrendt S.R."/>
            <person name="Lipzen A."/>
            <person name="Sullivan W."/>
            <person name="Andreopoulos W.B."/>
            <person name="Clum A."/>
            <person name="Lindquist E."/>
            <person name="Daum C."/>
            <person name="Ramamoorthy G.K."/>
            <person name="Gryganskyi A."/>
            <person name="Culley D."/>
            <person name="Magnuson J.K."/>
            <person name="James T.Y."/>
            <person name="O'Malley M.A."/>
            <person name="Stajich J.E."/>
            <person name="Spatafora J.W."/>
            <person name="Visel A."/>
            <person name="Grigoriev I.V."/>
        </authorList>
    </citation>
    <scope>NUCLEOTIDE SEQUENCE [LARGE SCALE GENOMIC DNA]</scope>
    <source>
        <strain evidence="2 3">NRRL 2496</strain>
    </source>
</reference>
<evidence type="ECO:0000313" key="3">
    <source>
        <dbReference type="Proteomes" id="UP000242180"/>
    </source>
</evidence>